<comment type="caution">
    <text evidence="2">The sequence shown here is derived from an EMBL/GenBank/DDBJ whole genome shotgun (WGS) entry which is preliminary data.</text>
</comment>
<organism evidence="2 3">
    <name type="scientific">Alsobacter ponti</name>
    <dbReference type="NCBI Taxonomy" id="2962936"/>
    <lineage>
        <taxon>Bacteria</taxon>
        <taxon>Pseudomonadati</taxon>
        <taxon>Pseudomonadota</taxon>
        <taxon>Alphaproteobacteria</taxon>
        <taxon>Hyphomicrobiales</taxon>
        <taxon>Alsobacteraceae</taxon>
        <taxon>Alsobacter</taxon>
    </lineage>
</organism>
<keyword evidence="1" id="KW-0812">Transmembrane</keyword>
<evidence type="ECO:0000256" key="1">
    <source>
        <dbReference type="SAM" id="Phobius"/>
    </source>
</evidence>
<reference evidence="2 3" key="1">
    <citation type="submission" date="2022-07" db="EMBL/GenBank/DDBJ databases">
        <authorList>
            <person name="Li W.-J."/>
            <person name="Deng Q.-Q."/>
        </authorList>
    </citation>
    <scope>NUCLEOTIDE SEQUENCE [LARGE SCALE GENOMIC DNA]</scope>
    <source>
        <strain evidence="2 3">SYSU M60028</strain>
    </source>
</reference>
<dbReference type="Proteomes" id="UP001205890">
    <property type="component" value="Unassembled WGS sequence"/>
</dbReference>
<dbReference type="RefSeq" id="WP_254746218.1">
    <property type="nucleotide sequence ID" value="NZ_JANCLU010000030.1"/>
</dbReference>
<keyword evidence="1" id="KW-0472">Membrane</keyword>
<keyword evidence="3" id="KW-1185">Reference proteome</keyword>
<dbReference type="EMBL" id="JANCLU010000030">
    <property type="protein sequence ID" value="MCP8940918.1"/>
    <property type="molecule type" value="Genomic_DNA"/>
</dbReference>
<protein>
    <submittedName>
        <fullName evidence="2">DUF6476 family protein</fullName>
    </submittedName>
</protein>
<name>A0ABT1LIF5_9HYPH</name>
<keyword evidence="1" id="KW-1133">Transmembrane helix</keyword>
<proteinExistence type="predicted"/>
<accession>A0ABT1LIF5</accession>
<evidence type="ECO:0000313" key="3">
    <source>
        <dbReference type="Proteomes" id="UP001205890"/>
    </source>
</evidence>
<sequence length="128" mass="12968">MSASEQPGTEPAALSDEARAREENRVRVLKLVVLGLGVVLAALALVVFSTLIVRAVKGFGGKPAPAASAAPGQAPRQIAIPPGSRVVSTALAEGRLAVTVEAEGRFTVLLIDPATLAETGRVVLAPGP</sequence>
<gene>
    <name evidence="2" type="ORF">NK718_20525</name>
</gene>
<feature type="transmembrane region" description="Helical" evidence="1">
    <location>
        <begin position="31"/>
        <end position="53"/>
    </location>
</feature>
<evidence type="ECO:0000313" key="2">
    <source>
        <dbReference type="EMBL" id="MCP8940918.1"/>
    </source>
</evidence>